<sequence>MYNRHRYYDPQLGRFTSRDPVGLSGGINVFRYAPNPMGWVDPLGLTCCDCLYRG</sequence>
<accession>A0A8E2S0Q0</accession>
<proteinExistence type="predicted"/>
<dbReference type="InterPro" id="IPR022385">
    <property type="entry name" value="Rhs_assc_core"/>
</dbReference>
<dbReference type="PANTHER" id="PTHR32305:SF15">
    <property type="entry name" value="PROTEIN RHSA-RELATED"/>
    <property type="match status" value="1"/>
</dbReference>
<gene>
    <name evidence="1" type="ORF">C6P98_06590</name>
</gene>
<dbReference type="Proteomes" id="UP000237686">
    <property type="component" value="Unassembled WGS sequence"/>
</dbReference>
<dbReference type="AlphaFoldDB" id="A0A8E2S0Q0"/>
<evidence type="ECO:0000313" key="2">
    <source>
        <dbReference type="Proteomes" id="UP000237686"/>
    </source>
</evidence>
<dbReference type="NCBIfam" id="TIGR03696">
    <property type="entry name" value="Rhs_assc_core"/>
    <property type="match status" value="1"/>
</dbReference>
<evidence type="ECO:0000313" key="1">
    <source>
        <dbReference type="EMBL" id="PRF26381.1"/>
    </source>
</evidence>
<reference evidence="1 2" key="1">
    <citation type="submission" date="2018-03" db="EMBL/GenBank/DDBJ databases">
        <authorList>
            <person name="Nguyen K."/>
            <person name="Fouts D."/>
            <person name="Sutton G."/>
        </authorList>
    </citation>
    <scope>NUCLEOTIDE SEQUENCE [LARGE SCALE GENOMIC DNA]</scope>
    <source>
        <strain evidence="1 2">AU17135</strain>
    </source>
</reference>
<dbReference type="PANTHER" id="PTHR32305">
    <property type="match status" value="1"/>
</dbReference>
<dbReference type="InterPro" id="IPR050708">
    <property type="entry name" value="T6SS_VgrG/RHS"/>
</dbReference>
<comment type="caution">
    <text evidence="1">The sequence shown here is derived from an EMBL/GenBank/DDBJ whole genome shotgun (WGS) entry which is preliminary data.</text>
</comment>
<evidence type="ECO:0008006" key="3">
    <source>
        <dbReference type="Google" id="ProtNLM"/>
    </source>
</evidence>
<dbReference type="EMBL" id="PVFZ01000016">
    <property type="protein sequence ID" value="PRF26381.1"/>
    <property type="molecule type" value="Genomic_DNA"/>
</dbReference>
<dbReference type="Gene3D" id="2.180.10.10">
    <property type="entry name" value="RHS repeat-associated core"/>
    <property type="match status" value="1"/>
</dbReference>
<organism evidence="1 2">
    <name type="scientific">Burkholderia multivorans</name>
    <dbReference type="NCBI Taxonomy" id="87883"/>
    <lineage>
        <taxon>Bacteria</taxon>
        <taxon>Pseudomonadati</taxon>
        <taxon>Pseudomonadota</taxon>
        <taxon>Betaproteobacteria</taxon>
        <taxon>Burkholderiales</taxon>
        <taxon>Burkholderiaceae</taxon>
        <taxon>Burkholderia</taxon>
        <taxon>Burkholderia cepacia complex</taxon>
    </lineage>
</organism>
<name>A0A8E2S0Q0_9BURK</name>
<protein>
    <recommendedName>
        <fullName evidence="3">RHS repeat-associated core domain-containing protein</fullName>
    </recommendedName>
</protein>